<dbReference type="AlphaFoldDB" id="A0A149VUZ6"/>
<reference evidence="1 2" key="1">
    <citation type="submission" date="2016-01" db="EMBL/GenBank/DDBJ databases">
        <title>Genome sequence of the acidophilic iron oxidising Ferrovum strain Z-31.</title>
        <authorList>
            <person name="Poehlein A."/>
            <person name="Ullrich S.R."/>
            <person name="Schloemann M."/>
            <person name="Muehling M."/>
            <person name="Daniel R."/>
        </authorList>
    </citation>
    <scope>NUCLEOTIDE SEQUENCE [LARGE SCALE GENOMIC DNA]</scope>
    <source>
        <strain evidence="1 2">Z-31</strain>
    </source>
</reference>
<dbReference type="Proteomes" id="UP000075653">
    <property type="component" value="Unassembled WGS sequence"/>
</dbReference>
<proteinExistence type="predicted"/>
<organism evidence="1 2">
    <name type="scientific">Ferrovum myxofaciens</name>
    <dbReference type="NCBI Taxonomy" id="416213"/>
    <lineage>
        <taxon>Bacteria</taxon>
        <taxon>Pseudomonadati</taxon>
        <taxon>Pseudomonadota</taxon>
        <taxon>Betaproteobacteria</taxon>
        <taxon>Ferrovales</taxon>
        <taxon>Ferrovaceae</taxon>
        <taxon>Ferrovum</taxon>
    </lineage>
</organism>
<comment type="caution">
    <text evidence="1">The sequence shown here is derived from an EMBL/GenBank/DDBJ whole genome shotgun (WGS) entry which is preliminary data.</text>
</comment>
<sequence length="46" mass="5039">MAVLGETIQGLVIQEFIHDHARQETHIGTAVIQNTLGGRSDPNTRL</sequence>
<evidence type="ECO:0000313" key="1">
    <source>
        <dbReference type="EMBL" id="KXW57037.1"/>
    </source>
</evidence>
<name>A0A149VUZ6_9PROT</name>
<dbReference type="EMBL" id="LRRD01000159">
    <property type="protein sequence ID" value="KXW57037.1"/>
    <property type="molecule type" value="Genomic_DNA"/>
</dbReference>
<keyword evidence="2" id="KW-1185">Reference proteome</keyword>
<protein>
    <submittedName>
        <fullName evidence="1">Uncharacterized protein</fullName>
    </submittedName>
</protein>
<gene>
    <name evidence="1" type="ORF">FEMY_24460</name>
</gene>
<evidence type="ECO:0000313" key="2">
    <source>
        <dbReference type="Proteomes" id="UP000075653"/>
    </source>
</evidence>
<accession>A0A149VUZ6</accession>